<reference evidence="1 2" key="1">
    <citation type="submission" date="2018-02" db="EMBL/GenBank/DDBJ databases">
        <title>Draft genome of wild Prunus yedoensis var. nudiflora.</title>
        <authorList>
            <person name="Baek S."/>
            <person name="Kim J.-H."/>
            <person name="Choi K."/>
            <person name="Kim G.-B."/>
            <person name="Cho A."/>
            <person name="Jang H."/>
            <person name="Shin C.-H."/>
            <person name="Yu H.-J."/>
            <person name="Mun J.-H."/>
        </authorList>
    </citation>
    <scope>NUCLEOTIDE SEQUENCE [LARGE SCALE GENOMIC DNA]</scope>
    <source>
        <strain evidence="2">cv. Jeju island</strain>
        <tissue evidence="1">Leaf</tissue>
    </source>
</reference>
<keyword evidence="2" id="KW-1185">Reference proteome</keyword>
<protein>
    <submittedName>
        <fullName evidence="1">Uncharacterized protein</fullName>
    </submittedName>
</protein>
<organism evidence="1 2">
    <name type="scientific">Prunus yedoensis var. nudiflora</name>
    <dbReference type="NCBI Taxonomy" id="2094558"/>
    <lineage>
        <taxon>Eukaryota</taxon>
        <taxon>Viridiplantae</taxon>
        <taxon>Streptophyta</taxon>
        <taxon>Embryophyta</taxon>
        <taxon>Tracheophyta</taxon>
        <taxon>Spermatophyta</taxon>
        <taxon>Magnoliopsida</taxon>
        <taxon>eudicotyledons</taxon>
        <taxon>Gunneridae</taxon>
        <taxon>Pentapetalae</taxon>
        <taxon>rosids</taxon>
        <taxon>fabids</taxon>
        <taxon>Rosales</taxon>
        <taxon>Rosaceae</taxon>
        <taxon>Amygdaloideae</taxon>
        <taxon>Amygdaleae</taxon>
        <taxon>Prunus</taxon>
    </lineage>
</organism>
<name>A0A314Z2B7_PRUYE</name>
<accession>A0A314Z2B7</accession>
<evidence type="ECO:0000313" key="1">
    <source>
        <dbReference type="EMBL" id="PQQ15392.1"/>
    </source>
</evidence>
<dbReference type="AlphaFoldDB" id="A0A314Z2B7"/>
<sequence>MLAAAEGRKESGLMVARVLEQPRDVGRWLLGCLQQPKDEATEGRKEDEFSWLLRSLPQPREVDFA</sequence>
<dbReference type="EMBL" id="PJQY01000229">
    <property type="protein sequence ID" value="PQQ15392.1"/>
    <property type="molecule type" value="Genomic_DNA"/>
</dbReference>
<gene>
    <name evidence="1" type="ORF">Pyn_39402</name>
</gene>
<evidence type="ECO:0000313" key="2">
    <source>
        <dbReference type="Proteomes" id="UP000250321"/>
    </source>
</evidence>
<proteinExistence type="predicted"/>
<dbReference type="Proteomes" id="UP000250321">
    <property type="component" value="Unassembled WGS sequence"/>
</dbReference>
<comment type="caution">
    <text evidence="1">The sequence shown here is derived from an EMBL/GenBank/DDBJ whole genome shotgun (WGS) entry which is preliminary data.</text>
</comment>